<dbReference type="RefSeq" id="XP_007881463.1">
    <property type="nucleotide sequence ID" value="XM_007883272.1"/>
</dbReference>
<feature type="compositionally biased region" description="Low complexity" evidence="5">
    <location>
        <begin position="191"/>
        <end position="205"/>
    </location>
</feature>
<feature type="compositionally biased region" description="Low complexity" evidence="5">
    <location>
        <begin position="23"/>
        <end position="32"/>
    </location>
</feature>
<dbReference type="InterPro" id="IPR049456">
    <property type="entry name" value="Anoctamin_N_fung"/>
</dbReference>
<evidence type="ECO:0000256" key="5">
    <source>
        <dbReference type="SAM" id="MobiDB-lite"/>
    </source>
</evidence>
<evidence type="ECO:0000259" key="8">
    <source>
        <dbReference type="Pfam" id="PF20877"/>
    </source>
</evidence>
<feature type="region of interest" description="Disordered" evidence="5">
    <location>
        <begin position="851"/>
        <end position="903"/>
    </location>
</feature>
<dbReference type="InterPro" id="IPR049452">
    <property type="entry name" value="Anoctamin_TM"/>
</dbReference>
<dbReference type="EMBL" id="KE361643">
    <property type="protein sequence ID" value="EPQ26758.1"/>
    <property type="molecule type" value="Genomic_DNA"/>
</dbReference>
<feature type="region of interest" description="Disordered" evidence="5">
    <location>
        <begin position="1"/>
        <end position="37"/>
    </location>
</feature>
<dbReference type="InterPro" id="IPR007632">
    <property type="entry name" value="Anoctamin"/>
</dbReference>
<comment type="subcellular location">
    <subcellularLocation>
        <location evidence="1">Membrane</location>
        <topology evidence="1">Multi-pass membrane protein</topology>
    </subcellularLocation>
</comment>
<dbReference type="Pfam" id="PF20877">
    <property type="entry name" value="Anoctamin_N"/>
    <property type="match status" value="1"/>
</dbReference>
<feature type="domain" description="Anoctamin alpha-beta plait" evidence="8">
    <location>
        <begin position="96"/>
        <end position="230"/>
    </location>
</feature>
<gene>
    <name evidence="9" type="ORF">PFL1_05737</name>
</gene>
<dbReference type="PANTHER" id="PTHR12308:SF73">
    <property type="entry name" value="ANOCTAMIN"/>
    <property type="match status" value="1"/>
</dbReference>
<dbReference type="PANTHER" id="PTHR12308">
    <property type="entry name" value="ANOCTAMIN"/>
    <property type="match status" value="1"/>
</dbReference>
<feature type="compositionally biased region" description="Low complexity" evidence="5">
    <location>
        <begin position="610"/>
        <end position="623"/>
    </location>
</feature>
<evidence type="ECO:0000256" key="3">
    <source>
        <dbReference type="ARBA" id="ARBA00022989"/>
    </source>
</evidence>
<organism evidence="9 10">
    <name type="scientific">Pseudozyma flocculosa PF-1</name>
    <dbReference type="NCBI Taxonomy" id="1277687"/>
    <lineage>
        <taxon>Eukaryota</taxon>
        <taxon>Fungi</taxon>
        <taxon>Dikarya</taxon>
        <taxon>Basidiomycota</taxon>
        <taxon>Ustilaginomycotina</taxon>
        <taxon>Ustilaginomycetes</taxon>
        <taxon>Ustilaginales</taxon>
        <taxon>Ustilaginaceae</taxon>
        <taxon>Pseudozyma</taxon>
    </lineage>
</organism>
<evidence type="ECO:0000313" key="10">
    <source>
        <dbReference type="Proteomes" id="UP000053664"/>
    </source>
</evidence>
<dbReference type="GO" id="GO:0032541">
    <property type="term" value="C:cortical endoplasmic reticulum"/>
    <property type="evidence" value="ECO:0007669"/>
    <property type="project" value="TreeGrafter"/>
</dbReference>
<feature type="transmembrane region" description="Helical" evidence="6">
    <location>
        <begin position="456"/>
        <end position="480"/>
    </location>
</feature>
<dbReference type="OrthoDB" id="296386at2759"/>
<dbReference type="Proteomes" id="UP000053664">
    <property type="component" value="Unassembled WGS sequence"/>
</dbReference>
<evidence type="ECO:0000256" key="4">
    <source>
        <dbReference type="ARBA" id="ARBA00023136"/>
    </source>
</evidence>
<feature type="compositionally biased region" description="Low complexity" evidence="5">
    <location>
        <begin position="858"/>
        <end position="878"/>
    </location>
</feature>
<dbReference type="GeneID" id="19319823"/>
<dbReference type="GO" id="GO:0005254">
    <property type="term" value="F:chloride channel activity"/>
    <property type="evidence" value="ECO:0007669"/>
    <property type="project" value="TreeGrafter"/>
</dbReference>
<dbReference type="KEGG" id="pfp:PFL1_05737"/>
<evidence type="ECO:0000256" key="2">
    <source>
        <dbReference type="ARBA" id="ARBA00022692"/>
    </source>
</evidence>
<feature type="transmembrane region" description="Helical" evidence="6">
    <location>
        <begin position="313"/>
        <end position="338"/>
    </location>
</feature>
<evidence type="ECO:0000313" key="9">
    <source>
        <dbReference type="EMBL" id="EPQ26758.1"/>
    </source>
</evidence>
<feature type="transmembrane region" description="Helical" evidence="6">
    <location>
        <begin position="344"/>
        <end position="361"/>
    </location>
</feature>
<dbReference type="HOGENOM" id="CLU_010867_1_0_1"/>
<dbReference type="eggNOG" id="KOG2513">
    <property type="taxonomic scope" value="Eukaryota"/>
</dbReference>
<name>A0A061H2Q1_9BASI</name>
<feature type="transmembrane region" description="Helical" evidence="6">
    <location>
        <begin position="501"/>
        <end position="522"/>
    </location>
</feature>
<reference evidence="9 10" key="1">
    <citation type="journal article" date="2013" name="Plant Cell">
        <title>The transition from a phytopathogenic smut ancestor to an anamorphic biocontrol agent deciphered by comparative whole-genome analysis.</title>
        <authorList>
            <person name="Lefebvre F."/>
            <person name="Joly D.L."/>
            <person name="Labbe C."/>
            <person name="Teichmann B."/>
            <person name="Linning R."/>
            <person name="Belzile F."/>
            <person name="Bakkeren G."/>
            <person name="Belanger R.R."/>
        </authorList>
    </citation>
    <scope>NUCLEOTIDE SEQUENCE [LARGE SCALE GENOMIC DNA]</scope>
    <source>
        <strain evidence="9 10">PF-1</strain>
    </source>
</reference>
<feature type="transmembrane region" description="Helical" evidence="6">
    <location>
        <begin position="414"/>
        <end position="436"/>
    </location>
</feature>
<feature type="compositionally biased region" description="Polar residues" evidence="5">
    <location>
        <begin position="60"/>
        <end position="76"/>
    </location>
</feature>
<evidence type="ECO:0000256" key="1">
    <source>
        <dbReference type="ARBA" id="ARBA00004141"/>
    </source>
</evidence>
<dbReference type="Pfam" id="PF04547">
    <property type="entry name" value="Anoctamin"/>
    <property type="match status" value="1"/>
</dbReference>
<dbReference type="GO" id="GO:0016020">
    <property type="term" value="C:membrane"/>
    <property type="evidence" value="ECO:0007669"/>
    <property type="project" value="UniProtKB-SubCell"/>
</dbReference>
<evidence type="ECO:0000256" key="6">
    <source>
        <dbReference type="SAM" id="Phobius"/>
    </source>
</evidence>
<feature type="domain" description="Anoctamin transmembrane" evidence="7">
    <location>
        <begin position="303"/>
        <end position="824"/>
    </location>
</feature>
<keyword evidence="3 6" id="KW-1133">Transmembrane helix</keyword>
<proteinExistence type="predicted"/>
<keyword evidence="2 6" id="KW-0812">Transmembrane</keyword>
<protein>
    <submittedName>
        <fullName evidence="9">Uncharacterized protein</fullName>
    </submittedName>
</protein>
<dbReference type="AlphaFoldDB" id="A0A061H2Q1"/>
<feature type="region of interest" description="Disordered" evidence="5">
    <location>
        <begin position="50"/>
        <end position="91"/>
    </location>
</feature>
<feature type="region of interest" description="Disordered" evidence="5">
    <location>
        <begin position="188"/>
        <end position="209"/>
    </location>
</feature>
<feature type="region of interest" description="Disordered" evidence="5">
    <location>
        <begin position="599"/>
        <end position="625"/>
    </location>
</feature>
<sequence length="903" mass="98245">MNGHRETTAAAPAGAPPPPPPKDGTSSSSTTGVLSDRLVPAISGAATSLTETASAATASVKSGLSPQAQAATSHQRASPPPPQQPVPHSRADSQLADYVLVFQAIAKKHIRSKTKVQATERAEVTDEYDRLVARIRHTGLKLTSREGAKGSGQVLLFVKADPALLNSLARQESLTDYLHGVLSVEPPPQRSSSLAAGASSASSGLQQRPPLAVTPASRVRFVHSLLTLPTLGSKAISDAAGSDGDSQVPSGAGLRVGLPDFPRLVDMSAIHDPIYNSAWVQRWSHTAPTAVLSGIGLEDLDSVREHFGEDVGLYFGFLNFYFQALAPLALWGTAFWAFGRPYSPLYSFGLVAWACLTVEMWRMKERKLSVRWGTVGVDRVERRRDDFQPRTKRVDPATGEQEEVFEWWRRELRVVATLPVMLVFASLLAATMTLMFVVEIFVGHLYHGPLKQAVPFIPTALFVVAVPQIMAAWQATAASLTGWENHYSSRSHDYSLTLKRFALQGMVAYGALFLSAFVYIPFGEAIMHEVVERGFFRDSIEMAVREGKLPKGGIDFHVNPDRMHTQLFAVSVTSQAIGAFTELVLPLLMRKAQEWKRERDARRAEGAGGEKSASSSSSPGASDPEAKFVRRVQKELELPPYDLFGDYAEMATQFGYITLWSVIWPLSPVMGFVNNFFELRADAAKICLNQRRPIPVRAESVGPWLEVLGFIAWLSALSNSALVYLFQQSTDAGSNGHSRYATTMRSHIHPHLSSPSSGGGGGGGGFNATLMGDDPQSRFSFSRLLPSHIPASGPAGAIVAAILVALTSEHAYGLVRQGVRHVLERFVWRDSHEEMVVRRREWRIRVESVRARADEQQRSSSAAAAEGGAALQGGLASQADDDGFWTHDRDVGPDIIRNSGKVE</sequence>
<accession>A0A061H2Q1</accession>
<feature type="compositionally biased region" description="Low complexity" evidence="5">
    <location>
        <begin position="50"/>
        <end position="59"/>
    </location>
</feature>
<keyword evidence="4 6" id="KW-0472">Membrane</keyword>
<evidence type="ECO:0000259" key="7">
    <source>
        <dbReference type="Pfam" id="PF04547"/>
    </source>
</evidence>